<dbReference type="InterPro" id="IPR041492">
    <property type="entry name" value="HAD_2"/>
</dbReference>
<evidence type="ECO:0008006" key="3">
    <source>
        <dbReference type="Google" id="ProtNLM"/>
    </source>
</evidence>
<comment type="caution">
    <text evidence="1">The sequence shown here is derived from an EMBL/GenBank/DDBJ whole genome shotgun (WGS) entry which is preliminary data.</text>
</comment>
<dbReference type="NCBIfam" id="TIGR01509">
    <property type="entry name" value="HAD-SF-IA-v3"/>
    <property type="match status" value="1"/>
</dbReference>
<dbReference type="PANTHER" id="PTHR43611">
    <property type="entry name" value="ALPHA-D-GLUCOSE 1-PHOSPHATE PHOSPHATASE"/>
    <property type="match status" value="1"/>
</dbReference>
<dbReference type="NCBIfam" id="TIGR01549">
    <property type="entry name" value="HAD-SF-IA-v1"/>
    <property type="match status" value="1"/>
</dbReference>
<dbReference type="InterPro" id="IPR023198">
    <property type="entry name" value="PGP-like_dom2"/>
</dbReference>
<dbReference type="InterPro" id="IPR036412">
    <property type="entry name" value="HAD-like_sf"/>
</dbReference>
<dbReference type="SUPFAM" id="SSF56784">
    <property type="entry name" value="HAD-like"/>
    <property type="match status" value="1"/>
</dbReference>
<dbReference type="RefSeq" id="WP_038187501.1">
    <property type="nucleotide sequence ID" value="NZ_JRWP01000004.1"/>
</dbReference>
<dbReference type="Gene3D" id="3.40.50.1000">
    <property type="entry name" value="HAD superfamily/HAD-like"/>
    <property type="match status" value="1"/>
</dbReference>
<organism evidence="1 2">
    <name type="scientific">Photobacterium sp. (strain ATCC 43367)</name>
    <dbReference type="NCBI Taxonomy" id="379097"/>
    <lineage>
        <taxon>Bacteria</taxon>
        <taxon>Pseudomonadati</taxon>
        <taxon>Pseudomonadota</taxon>
        <taxon>Gammaproteobacteria</taxon>
        <taxon>Vibrionales</taxon>
        <taxon>Vibrionaceae</taxon>
        <taxon>Vibrio</taxon>
        <taxon>Vibrio oreintalis group</taxon>
    </lineage>
</organism>
<protein>
    <recommendedName>
        <fullName evidence="3">Haloacid dehalogenase</fullName>
    </recommendedName>
</protein>
<evidence type="ECO:0000313" key="2">
    <source>
        <dbReference type="Proteomes" id="UP000030451"/>
    </source>
</evidence>
<gene>
    <name evidence="1" type="ORF">NM06_02080</name>
</gene>
<dbReference type="Proteomes" id="UP000030451">
    <property type="component" value="Unassembled WGS sequence"/>
</dbReference>
<name>A0A0A5I1U0_PHOS4</name>
<evidence type="ECO:0000313" key="1">
    <source>
        <dbReference type="EMBL" id="KGY09724.1"/>
    </source>
</evidence>
<dbReference type="PANTHER" id="PTHR43611:SF3">
    <property type="entry name" value="FLAVIN MONONUCLEOTIDE HYDROLASE 1, CHLOROPLATIC"/>
    <property type="match status" value="1"/>
</dbReference>
<dbReference type="InterPro" id="IPR006439">
    <property type="entry name" value="HAD-SF_hydro_IA"/>
</dbReference>
<reference evidence="1 2" key="1">
    <citation type="submission" date="2014-10" db="EMBL/GenBank/DDBJ databases">
        <title>Genome sequencing of Vibrio sinaloensis T08.</title>
        <authorList>
            <person name="Chan K.-G."/>
            <person name="Mohamad N.I."/>
        </authorList>
    </citation>
    <scope>NUCLEOTIDE SEQUENCE [LARGE SCALE GENOMIC DNA]</scope>
    <source>
        <strain evidence="1 2">T08</strain>
    </source>
</reference>
<dbReference type="AlphaFoldDB" id="A0A0A5I1U0"/>
<dbReference type="EMBL" id="JRWP01000004">
    <property type="protein sequence ID" value="KGY09724.1"/>
    <property type="molecule type" value="Genomic_DNA"/>
</dbReference>
<dbReference type="Pfam" id="PF13419">
    <property type="entry name" value="HAD_2"/>
    <property type="match status" value="1"/>
</dbReference>
<dbReference type="STRING" id="379097.SE23_00485"/>
<dbReference type="InterPro" id="IPR023214">
    <property type="entry name" value="HAD_sf"/>
</dbReference>
<accession>A0A0A5I1U0</accession>
<proteinExistence type="predicted"/>
<dbReference type="OrthoDB" id="9797415at2"/>
<sequence length="199" mass="21869">MKSIVLIDFDGVIRQWPGNEVSQAEAVLGISQGALYSCAFSTELLNLAVCGEISHQQWCDRVTEQLARHWGEEAAVQLVKIWNQAEWFIDTPLIEGIRQHTPESKLVLVTNGTSQLETDLASVSLQDRFDLIVSSSHIGVAKPDRLFFEIALQLAGGNPVNAVFIDDSEANVAAAKAMGIDSHVYCNSDDALAFVREHF</sequence>
<dbReference type="Gene3D" id="1.10.150.240">
    <property type="entry name" value="Putative phosphatase, domain 2"/>
    <property type="match status" value="1"/>
</dbReference>